<protein>
    <submittedName>
        <fullName evidence="2">Uncharacterized protein</fullName>
    </submittedName>
</protein>
<gene>
    <name evidence="2" type="ORF">DPX16_20188</name>
</gene>
<comment type="caution">
    <text evidence="2">The sequence shown here is derived from an EMBL/GenBank/DDBJ whole genome shotgun (WGS) entry which is preliminary data.</text>
</comment>
<keyword evidence="3" id="KW-1185">Reference proteome</keyword>
<feature type="compositionally biased region" description="Basic and acidic residues" evidence="1">
    <location>
        <begin position="97"/>
        <end position="106"/>
    </location>
</feature>
<organism evidence="2 3">
    <name type="scientific">Anabarilius grahami</name>
    <name type="common">Kanglang fish</name>
    <name type="synonym">Barilius grahami</name>
    <dbReference type="NCBI Taxonomy" id="495550"/>
    <lineage>
        <taxon>Eukaryota</taxon>
        <taxon>Metazoa</taxon>
        <taxon>Chordata</taxon>
        <taxon>Craniata</taxon>
        <taxon>Vertebrata</taxon>
        <taxon>Euteleostomi</taxon>
        <taxon>Actinopterygii</taxon>
        <taxon>Neopterygii</taxon>
        <taxon>Teleostei</taxon>
        <taxon>Ostariophysi</taxon>
        <taxon>Cypriniformes</taxon>
        <taxon>Xenocyprididae</taxon>
        <taxon>Xenocypridinae</taxon>
        <taxon>Xenocypridinae incertae sedis</taxon>
        <taxon>Anabarilius</taxon>
    </lineage>
</organism>
<reference evidence="2 3" key="1">
    <citation type="submission" date="2018-10" db="EMBL/GenBank/DDBJ databases">
        <title>Genome assembly for a Yunnan-Guizhou Plateau 3E fish, Anabarilius grahami (Regan), and its evolutionary and genetic applications.</title>
        <authorList>
            <person name="Jiang W."/>
        </authorList>
    </citation>
    <scope>NUCLEOTIDE SEQUENCE [LARGE SCALE GENOMIC DNA]</scope>
    <source>
        <strain evidence="2">AG-KIZ</strain>
        <tissue evidence="2">Muscle</tissue>
    </source>
</reference>
<dbReference type="Proteomes" id="UP000281406">
    <property type="component" value="Unassembled WGS sequence"/>
</dbReference>
<evidence type="ECO:0000313" key="3">
    <source>
        <dbReference type="Proteomes" id="UP000281406"/>
    </source>
</evidence>
<accession>A0A3N0XE99</accession>
<dbReference type="EMBL" id="RJVU01079141">
    <property type="protein sequence ID" value="ROI15650.1"/>
    <property type="molecule type" value="Genomic_DNA"/>
</dbReference>
<evidence type="ECO:0000256" key="1">
    <source>
        <dbReference type="SAM" id="MobiDB-lite"/>
    </source>
</evidence>
<feature type="compositionally biased region" description="Polar residues" evidence="1">
    <location>
        <begin position="76"/>
        <end position="96"/>
    </location>
</feature>
<evidence type="ECO:0000313" key="2">
    <source>
        <dbReference type="EMBL" id="ROI15650.1"/>
    </source>
</evidence>
<name>A0A3N0XE99_ANAGA</name>
<sequence>MERVSRSGKESLIHIGDQTMSDRSVCSYTVVDELMKDSSTGETHSVAPLMPAANHSTRMEKRQIAISSSSERDKGTLSTDTSCSESARQRGKTQQIHRSESRLAKL</sequence>
<dbReference type="AlphaFoldDB" id="A0A3N0XE99"/>
<proteinExistence type="predicted"/>
<feature type="region of interest" description="Disordered" evidence="1">
    <location>
        <begin position="38"/>
        <end position="106"/>
    </location>
</feature>